<dbReference type="InParanoid" id="A0A803TNR6"/>
<name>A0A803TNR6_ANOCA</name>
<evidence type="ECO:0000256" key="4">
    <source>
        <dbReference type="SAM" id="MobiDB-lite"/>
    </source>
</evidence>
<proteinExistence type="predicted"/>
<dbReference type="Gene3D" id="1.20.58.60">
    <property type="match status" value="5"/>
</dbReference>
<dbReference type="SUPFAM" id="SSF46966">
    <property type="entry name" value="Spectrin repeat"/>
    <property type="match status" value="5"/>
</dbReference>
<dbReference type="InterPro" id="IPR011992">
    <property type="entry name" value="EF-hand-dom_pair"/>
</dbReference>
<dbReference type="GeneTree" id="ENSGT00940000166468"/>
<feature type="coiled-coil region" evidence="3">
    <location>
        <begin position="335"/>
        <end position="362"/>
    </location>
</feature>
<dbReference type="SUPFAM" id="SSF47473">
    <property type="entry name" value="EF-hand"/>
    <property type="match status" value="1"/>
</dbReference>
<dbReference type="CDD" id="cd00176">
    <property type="entry name" value="SPEC"/>
    <property type="match status" value="2"/>
</dbReference>
<evidence type="ECO:0000256" key="2">
    <source>
        <dbReference type="ARBA" id="ARBA00022837"/>
    </source>
</evidence>
<evidence type="ECO:0000259" key="5">
    <source>
        <dbReference type="PROSITE" id="PS50222"/>
    </source>
</evidence>
<dbReference type="FunFam" id="1.20.58.60:FF:000001">
    <property type="entry name" value="Microtubule-actin cross-linking factor 1"/>
    <property type="match status" value="2"/>
</dbReference>
<dbReference type="GO" id="GO:0005509">
    <property type="term" value="F:calcium ion binding"/>
    <property type="evidence" value="ECO:0007669"/>
    <property type="project" value="InterPro"/>
</dbReference>
<dbReference type="InterPro" id="IPR002017">
    <property type="entry name" value="Spectrin_repeat"/>
</dbReference>
<sequence length="657" mass="76170">MLLNYVMFLQIKLEEALSLVFANEVNAHRDQIIELDKTGTHLKYFSQKQDVVLIKNLLISVQSRWEKVVQRLVERGRALDDARKRAKQFHEAWNKLTEWLDESEKTLDAELEIANDPDKIKMQLSQHKEFQKALGAKHSVYDTTNRSGRSLKEKTTLADDNLKLDDMLSELRDKWDTVCGKSVERQNKLEEALLFSGQFTDALQALIDWLYKVEPQLAEDQPVHGDIDLVINLIDSHKGFQKELGKRTSSVQALKRSARELIEGSRDDSSWVKVQMQELGTRWDTVCALSISKQTRLEQALNQAEEFHSVVHVLLEWLAEAEQALRFHGVLPDDEEALRGLIEQHREFMKKLEEKKTELNKATGMGEAILAICHPDSITTIKHWITIIRARFEEVLAWAKQHQQRLTVALAALIANQELLEALLSWLQWAEATLTEKDKEAIPQEIDDVKALIAEHQTFMEEMTRKQPDVDKVTKTHKRKTVESGPIQSHIPVLDKGRGGRKRSPTPSMYPSGAQAQIETKNPQVNLLVSKWQQVWLLALERRRKLNDALDRLEELREFANFDFDIWRKKYMRWMNHKKSRVMDFFRRIDKDQDGKITRQEFIDGILSSKFPTSRLEMSAVADIFDRDELPKNFQYIDDGLILTACYMYSGIPNLDI</sequence>
<dbReference type="PANTHER" id="PTHR23169:SF24">
    <property type="entry name" value="DYSTONIN"/>
    <property type="match status" value="1"/>
</dbReference>
<keyword evidence="3" id="KW-0175">Coiled coil</keyword>
<feature type="region of interest" description="Disordered" evidence="4">
    <location>
        <begin position="466"/>
        <end position="513"/>
    </location>
</feature>
<keyword evidence="7" id="KW-1185">Reference proteome</keyword>
<accession>A0A803TNR6</accession>
<feature type="domain" description="EF-hand" evidence="5">
    <location>
        <begin position="577"/>
        <end position="612"/>
    </location>
</feature>
<dbReference type="Proteomes" id="UP000001646">
    <property type="component" value="Chromosome 1"/>
</dbReference>
<protein>
    <recommendedName>
        <fullName evidence="5">EF-hand domain-containing protein</fullName>
    </recommendedName>
</protein>
<dbReference type="FunFam" id="1.20.58.60:FF:000016">
    <property type="entry name" value="Microtubule-actin cross-linking factor 1"/>
    <property type="match status" value="1"/>
</dbReference>
<reference evidence="6 7" key="1">
    <citation type="submission" date="2009-12" db="EMBL/GenBank/DDBJ databases">
        <title>The Genome Sequence of Anolis carolinensis (Green Anole Lizard).</title>
        <authorList>
            <consortium name="The Genome Sequencing Platform"/>
            <person name="Di Palma F."/>
            <person name="Alfoldi J."/>
            <person name="Heiman D."/>
            <person name="Young S."/>
            <person name="Grabherr M."/>
            <person name="Johnson J."/>
            <person name="Lander E.S."/>
            <person name="Lindblad-Toh K."/>
        </authorList>
    </citation>
    <scope>NUCLEOTIDE SEQUENCE [LARGE SCALE GENOMIC DNA]</scope>
    <source>
        <strain evidence="6 7">JBL SC #1</strain>
    </source>
</reference>
<dbReference type="PROSITE" id="PS50222">
    <property type="entry name" value="EF_HAND_2"/>
    <property type="match status" value="1"/>
</dbReference>
<reference evidence="6" key="2">
    <citation type="submission" date="2025-08" db="UniProtKB">
        <authorList>
            <consortium name="Ensembl"/>
        </authorList>
    </citation>
    <scope>IDENTIFICATION</scope>
</reference>
<evidence type="ECO:0000256" key="1">
    <source>
        <dbReference type="ARBA" id="ARBA00022723"/>
    </source>
</evidence>
<keyword evidence="1" id="KW-0479">Metal-binding</keyword>
<dbReference type="Pfam" id="PF13405">
    <property type="entry name" value="EF-hand_6"/>
    <property type="match status" value="1"/>
</dbReference>
<dbReference type="SMART" id="SM00150">
    <property type="entry name" value="SPEC"/>
    <property type="match status" value="4"/>
</dbReference>
<dbReference type="InterPro" id="IPR043197">
    <property type="entry name" value="Plakin"/>
</dbReference>
<dbReference type="InterPro" id="IPR002048">
    <property type="entry name" value="EF_hand_dom"/>
</dbReference>
<dbReference type="GO" id="GO:0045104">
    <property type="term" value="P:intermediate filament cytoskeleton organization"/>
    <property type="evidence" value="ECO:0007669"/>
    <property type="project" value="InterPro"/>
</dbReference>
<organism evidence="6 7">
    <name type="scientific">Anolis carolinensis</name>
    <name type="common">Green anole</name>
    <name type="synonym">American chameleon</name>
    <dbReference type="NCBI Taxonomy" id="28377"/>
    <lineage>
        <taxon>Eukaryota</taxon>
        <taxon>Metazoa</taxon>
        <taxon>Chordata</taxon>
        <taxon>Craniata</taxon>
        <taxon>Vertebrata</taxon>
        <taxon>Euteleostomi</taxon>
        <taxon>Lepidosauria</taxon>
        <taxon>Squamata</taxon>
        <taxon>Bifurcata</taxon>
        <taxon>Unidentata</taxon>
        <taxon>Episquamata</taxon>
        <taxon>Toxicofera</taxon>
        <taxon>Iguania</taxon>
        <taxon>Dactyloidae</taxon>
        <taxon>Anolis</taxon>
    </lineage>
</organism>
<evidence type="ECO:0000313" key="7">
    <source>
        <dbReference type="Proteomes" id="UP000001646"/>
    </source>
</evidence>
<dbReference type="PANTHER" id="PTHR23169">
    <property type="entry name" value="ENVOPLAKIN"/>
    <property type="match status" value="1"/>
</dbReference>
<evidence type="ECO:0000313" key="6">
    <source>
        <dbReference type="Ensembl" id="ENSACAP00000036856.1"/>
    </source>
</evidence>
<dbReference type="FunFam" id="1.20.58.60:FF:000025">
    <property type="entry name" value="microtubule-actin cross-linking factor 1"/>
    <property type="match status" value="1"/>
</dbReference>
<dbReference type="Gene3D" id="1.10.238.10">
    <property type="entry name" value="EF-hand"/>
    <property type="match status" value="1"/>
</dbReference>
<keyword evidence="2" id="KW-0106">Calcium</keyword>
<dbReference type="InterPro" id="IPR018247">
    <property type="entry name" value="EF_Hand_1_Ca_BS"/>
</dbReference>
<dbReference type="SMART" id="SM00054">
    <property type="entry name" value="EFh"/>
    <property type="match status" value="1"/>
</dbReference>
<reference evidence="6" key="3">
    <citation type="submission" date="2025-09" db="UniProtKB">
        <authorList>
            <consortium name="Ensembl"/>
        </authorList>
    </citation>
    <scope>IDENTIFICATION</scope>
</reference>
<dbReference type="PROSITE" id="PS00018">
    <property type="entry name" value="EF_HAND_1"/>
    <property type="match status" value="1"/>
</dbReference>
<evidence type="ECO:0000256" key="3">
    <source>
        <dbReference type="SAM" id="Coils"/>
    </source>
</evidence>
<dbReference type="Pfam" id="PF00435">
    <property type="entry name" value="Spectrin"/>
    <property type="match status" value="4"/>
</dbReference>
<dbReference type="InterPro" id="IPR018159">
    <property type="entry name" value="Spectrin/alpha-actinin"/>
</dbReference>
<dbReference type="Ensembl" id="ENSACAT00000054416.1">
    <property type="protein sequence ID" value="ENSACAP00000036856.1"/>
    <property type="gene ID" value="ENSACAG00000039654.1"/>
</dbReference>
<dbReference type="AlphaFoldDB" id="A0A803TNR6"/>